<dbReference type="Proteomes" id="UP001369086">
    <property type="component" value="Unassembled WGS sequence"/>
</dbReference>
<sequence length="68" mass="7365">MNCQAIQSRVLCSLYTAPSQVSNRNDCYLTCHYDNISCTSGSPVAKGMSLVSICVYSYTGGKVFKRSG</sequence>
<organism evidence="1 2">
    <name type="scientific">Huso huso</name>
    <name type="common">Beluga</name>
    <name type="synonym">Acipenser huso</name>
    <dbReference type="NCBI Taxonomy" id="61971"/>
    <lineage>
        <taxon>Eukaryota</taxon>
        <taxon>Metazoa</taxon>
        <taxon>Chordata</taxon>
        <taxon>Craniata</taxon>
        <taxon>Vertebrata</taxon>
        <taxon>Euteleostomi</taxon>
        <taxon>Actinopterygii</taxon>
        <taxon>Chondrostei</taxon>
        <taxon>Acipenseriformes</taxon>
        <taxon>Acipenseridae</taxon>
        <taxon>Huso</taxon>
    </lineage>
</organism>
<dbReference type="EMBL" id="JAHFZB010000032">
    <property type="protein sequence ID" value="KAK6471262.1"/>
    <property type="molecule type" value="Genomic_DNA"/>
</dbReference>
<gene>
    <name evidence="1" type="ORF">HHUSO_G29578</name>
</gene>
<name>A0ABR0YF57_HUSHU</name>
<comment type="caution">
    <text evidence="1">The sequence shown here is derived from an EMBL/GenBank/DDBJ whole genome shotgun (WGS) entry which is preliminary data.</text>
</comment>
<evidence type="ECO:0000313" key="2">
    <source>
        <dbReference type="Proteomes" id="UP001369086"/>
    </source>
</evidence>
<reference evidence="1 2" key="1">
    <citation type="submission" date="2021-05" db="EMBL/GenBank/DDBJ databases">
        <authorList>
            <person name="Zahm M."/>
            <person name="Klopp C."/>
            <person name="Cabau C."/>
            <person name="Kuhl H."/>
            <person name="Suciu R."/>
            <person name="Ciorpac M."/>
            <person name="Holostenco D."/>
            <person name="Gessner J."/>
            <person name="Wuertz S."/>
            <person name="Hohne C."/>
            <person name="Stock M."/>
            <person name="Gislard M."/>
            <person name="Lluch J."/>
            <person name="Milhes M."/>
            <person name="Lampietro C."/>
            <person name="Lopez Roques C."/>
            <person name="Donnadieu C."/>
            <person name="Du K."/>
            <person name="Schartl M."/>
            <person name="Guiguen Y."/>
        </authorList>
    </citation>
    <scope>NUCLEOTIDE SEQUENCE [LARGE SCALE GENOMIC DNA]</scope>
    <source>
        <strain evidence="1">Hh-F2</strain>
        <tissue evidence="1">Blood</tissue>
    </source>
</reference>
<proteinExistence type="predicted"/>
<protein>
    <submittedName>
        <fullName evidence="1">Uncharacterized protein</fullName>
    </submittedName>
</protein>
<evidence type="ECO:0000313" key="1">
    <source>
        <dbReference type="EMBL" id="KAK6471262.1"/>
    </source>
</evidence>
<accession>A0ABR0YF57</accession>
<keyword evidence="2" id="KW-1185">Reference proteome</keyword>